<accession>A0ABT9A7H9</accession>
<gene>
    <name evidence="4" type="ORF">Q5H92_05500</name>
</gene>
<dbReference type="PROSITE" id="PS50966">
    <property type="entry name" value="ZF_SWIM"/>
    <property type="match status" value="1"/>
</dbReference>
<keyword evidence="5" id="KW-1185">Reference proteome</keyword>
<evidence type="ECO:0000259" key="3">
    <source>
        <dbReference type="PROSITE" id="PS50966"/>
    </source>
</evidence>
<evidence type="ECO:0000256" key="1">
    <source>
        <dbReference type="PROSITE-ProRule" id="PRU00325"/>
    </source>
</evidence>
<sequence>MITYSEAQALALITDPGTLKRGQELLKPAKWANLGRTDTAAWGECAGSGSKPYLTGIDLTEPAFKCSCPSRVFPCKHGAGLLLLMARQPELLVGNMPPVWLTEWLEKRQQTQEKKAEKPASKAAKATAAAELLADETSPDSSLPGPETATDEAAGLSFQSQAAPAVDPKRLTRMAAGAEELTAWLEDLMRAGLAALDKQPTTFWENQAARLVDNQLPGLAATVRELAPLRHAHADWPGRLLGRLGELYLQVRTFQNLPRLRPDARAEVLQQVGVNLKKEDLLATATPISDAWRVLGQFRWEEDRLTARRTWLLGRDTGRTALVLEFSFGSQPFSTPFIPHGAYLGELAFYPGLLPLRAAPVQVKFDGTVPAHAVPAGQSISQLLQDYASALARQPWLREWPATLAQVLPAPLPDGRWQLHHATETDTLPLRFIEEDFGWQLLAESGGHPITLFGEWDGQAFRPLSSWLGNSSFPSTSPPDPLSKKEGAPAREDDSMVELARNMSGAPTFLERGSGGEVEAGGAVPPQGAQLLRIALLGTRQSGEPIPAFPTPADTLEQQLLLAAGTLALMRKAGYEPASAAGPALAPSPPELLPVVGPKGTSHLHQMLVNSLHLELLPDYLTRLAGRDLRVPPALLVPLLRHATRSTETRAALGPVLGARGHWLAALNPEWSKLGDNLPAPTASGTDLTTWETGPSAARLAWLNQHFDQMPEAARALLLAALPTEPAKMQEALLNILARHLHPDAEPTLEALLKARGQDVRRRAAELLVQIPGAALIERLWARAAPLITAKRKLLGLGKPTLEITLPTAWDKSWLLDGIEEITARYEYRISTTVGLQTTLGPAAGRLGNLVGLLPPRRWTAHLGLTPGELLAAALASEWALPLLPGWAHSTLLHRDAAFAGAFLQLWQEDLPALDRANCARGIEWGQLAALLPAADQRTLLLAPTLERVRRQQADWALGLDFVPAPWPRALSSAVLDAITRQLTKTAVVYEVNAPPYHLRQLAWLLPQTVAPNLAPADVAWAIQQVEAIDQAHSVFQPQLHTFVDTLRFQADLESSLSE</sequence>
<comment type="caution">
    <text evidence="4">The sequence shown here is derived from an EMBL/GenBank/DDBJ whole genome shotgun (WGS) entry which is preliminary data.</text>
</comment>
<dbReference type="Pfam" id="PF18944">
    <property type="entry name" value="DUF5691"/>
    <property type="match status" value="1"/>
</dbReference>
<name>A0ABT9A7H9_9BACT</name>
<reference evidence="4" key="1">
    <citation type="submission" date="2023-07" db="EMBL/GenBank/DDBJ databases">
        <authorList>
            <person name="Kim M.K."/>
        </authorList>
    </citation>
    <scope>NUCLEOTIDE SEQUENCE</scope>
    <source>
        <strain evidence="4">M29</strain>
    </source>
</reference>
<keyword evidence="1" id="KW-0863">Zinc-finger</keyword>
<feature type="compositionally biased region" description="Basic and acidic residues" evidence="2">
    <location>
        <begin position="482"/>
        <end position="494"/>
    </location>
</feature>
<dbReference type="Proteomes" id="UP001167796">
    <property type="component" value="Unassembled WGS sequence"/>
</dbReference>
<feature type="region of interest" description="Disordered" evidence="2">
    <location>
        <begin position="111"/>
        <end position="162"/>
    </location>
</feature>
<proteinExistence type="predicted"/>
<evidence type="ECO:0000313" key="5">
    <source>
        <dbReference type="Proteomes" id="UP001167796"/>
    </source>
</evidence>
<dbReference type="InterPro" id="IPR016024">
    <property type="entry name" value="ARM-type_fold"/>
</dbReference>
<keyword evidence="1" id="KW-0862">Zinc</keyword>
<feature type="region of interest" description="Disordered" evidence="2">
    <location>
        <begin position="471"/>
        <end position="494"/>
    </location>
</feature>
<evidence type="ECO:0000313" key="4">
    <source>
        <dbReference type="EMBL" id="MDO7845803.1"/>
    </source>
</evidence>
<protein>
    <submittedName>
        <fullName evidence="4">DUF5691 domain-containing protein</fullName>
    </submittedName>
</protein>
<feature type="domain" description="SWIM-type" evidence="3">
    <location>
        <begin position="53"/>
        <end position="86"/>
    </location>
</feature>
<dbReference type="InterPro" id="IPR043746">
    <property type="entry name" value="DUF5691"/>
</dbReference>
<dbReference type="RefSeq" id="WP_305010491.1">
    <property type="nucleotide sequence ID" value="NZ_JAUQSX010000002.1"/>
</dbReference>
<feature type="compositionally biased region" description="Basic and acidic residues" evidence="2">
    <location>
        <begin position="111"/>
        <end position="120"/>
    </location>
</feature>
<dbReference type="InterPro" id="IPR007527">
    <property type="entry name" value="Znf_SWIM"/>
</dbReference>
<dbReference type="SUPFAM" id="SSF48371">
    <property type="entry name" value="ARM repeat"/>
    <property type="match status" value="1"/>
</dbReference>
<evidence type="ECO:0000256" key="2">
    <source>
        <dbReference type="SAM" id="MobiDB-lite"/>
    </source>
</evidence>
<dbReference type="EMBL" id="JAUQSX010000002">
    <property type="protein sequence ID" value="MDO7845803.1"/>
    <property type="molecule type" value="Genomic_DNA"/>
</dbReference>
<feature type="compositionally biased region" description="Low complexity" evidence="2">
    <location>
        <begin position="121"/>
        <end position="132"/>
    </location>
</feature>
<organism evidence="4 5">
    <name type="scientific">Hymenobacter mellowenesis</name>
    <dbReference type="NCBI Taxonomy" id="3063995"/>
    <lineage>
        <taxon>Bacteria</taxon>
        <taxon>Pseudomonadati</taxon>
        <taxon>Bacteroidota</taxon>
        <taxon>Cytophagia</taxon>
        <taxon>Cytophagales</taxon>
        <taxon>Hymenobacteraceae</taxon>
        <taxon>Hymenobacter</taxon>
    </lineage>
</organism>
<keyword evidence="1" id="KW-0479">Metal-binding</keyword>